<keyword evidence="3" id="KW-1185">Reference proteome</keyword>
<evidence type="ECO:0000256" key="1">
    <source>
        <dbReference type="SAM" id="MobiDB-lite"/>
    </source>
</evidence>
<reference evidence="2 3" key="1">
    <citation type="journal article" date="2021" name="bioRxiv">
        <title>Chromosome-scale and haplotype-resolved genome assembly of a tetraploid potato cultivar.</title>
        <authorList>
            <person name="Sun H."/>
            <person name="Jiao W.-B."/>
            <person name="Krause K."/>
            <person name="Campoy J.A."/>
            <person name="Goel M."/>
            <person name="Folz-Donahue K."/>
            <person name="Kukat C."/>
            <person name="Huettel B."/>
            <person name="Schneeberger K."/>
        </authorList>
    </citation>
    <scope>NUCLEOTIDE SEQUENCE [LARGE SCALE GENOMIC DNA]</scope>
    <source>
        <strain evidence="2">SolTubOtavaFocal</strain>
        <tissue evidence="2">Leaves</tissue>
    </source>
</reference>
<gene>
    <name evidence="2" type="ORF">KY290_001127</name>
</gene>
<evidence type="ECO:0008006" key="4">
    <source>
        <dbReference type="Google" id="ProtNLM"/>
    </source>
</evidence>
<proteinExistence type="predicted"/>
<organism evidence="2 3">
    <name type="scientific">Solanum tuberosum</name>
    <name type="common">Potato</name>
    <dbReference type="NCBI Taxonomy" id="4113"/>
    <lineage>
        <taxon>Eukaryota</taxon>
        <taxon>Viridiplantae</taxon>
        <taxon>Streptophyta</taxon>
        <taxon>Embryophyta</taxon>
        <taxon>Tracheophyta</taxon>
        <taxon>Spermatophyta</taxon>
        <taxon>Magnoliopsida</taxon>
        <taxon>eudicotyledons</taxon>
        <taxon>Gunneridae</taxon>
        <taxon>Pentapetalae</taxon>
        <taxon>asterids</taxon>
        <taxon>lamiids</taxon>
        <taxon>Solanales</taxon>
        <taxon>Solanaceae</taxon>
        <taxon>Solanoideae</taxon>
        <taxon>Solaneae</taxon>
        <taxon>Solanum</taxon>
    </lineage>
</organism>
<protein>
    <recommendedName>
        <fullName evidence="4">Retrotransposon gag domain-containing protein</fullName>
    </recommendedName>
</protein>
<dbReference type="EMBL" id="JAIVGD010000001">
    <property type="protein sequence ID" value="KAH0781529.1"/>
    <property type="molecule type" value="Genomic_DNA"/>
</dbReference>
<accession>A0ABQ7WNA1</accession>
<dbReference type="Proteomes" id="UP000826656">
    <property type="component" value="Unassembled WGS sequence"/>
</dbReference>
<evidence type="ECO:0000313" key="3">
    <source>
        <dbReference type="Proteomes" id="UP000826656"/>
    </source>
</evidence>
<dbReference type="PANTHER" id="PTHR33437">
    <property type="entry name" value="OS06G0361200 PROTEIN"/>
    <property type="match status" value="1"/>
</dbReference>
<comment type="caution">
    <text evidence="2">The sequence shown here is derived from an EMBL/GenBank/DDBJ whole genome shotgun (WGS) entry which is preliminary data.</text>
</comment>
<evidence type="ECO:0000313" key="2">
    <source>
        <dbReference type="EMBL" id="KAH0781529.1"/>
    </source>
</evidence>
<sequence>MPEGYQPPKIQQFDGKGNLKQHIAHFIKTCNEAGTYDCWEQLEQEFNRFYSTRRVVSMIELTKARQGEDELAVDFINHWRGLILKCKDRLSETSNIEMCIKGMNWGLHYILQRLKPNTFKELATHAHDMELSLTLREDQRSHVYEPYEDEDIEELQSGGKSTSENDFEESMYI</sequence>
<dbReference type="PANTHER" id="PTHR33437:SF2">
    <property type="entry name" value="OS06G0361200 PROTEIN"/>
    <property type="match status" value="1"/>
</dbReference>
<name>A0ABQ7WNA1_SOLTU</name>
<feature type="region of interest" description="Disordered" evidence="1">
    <location>
        <begin position="148"/>
        <end position="173"/>
    </location>
</feature>